<dbReference type="PANTHER" id="PTHR48081:SF8">
    <property type="entry name" value="ALPHA_BETA HYDROLASE FOLD-3 DOMAIN-CONTAINING PROTEIN-RELATED"/>
    <property type="match status" value="1"/>
</dbReference>
<dbReference type="Gene3D" id="3.40.50.1820">
    <property type="entry name" value="alpha/beta hydrolase"/>
    <property type="match status" value="1"/>
</dbReference>
<dbReference type="SUPFAM" id="SSF53474">
    <property type="entry name" value="alpha/beta-Hydrolases"/>
    <property type="match status" value="1"/>
</dbReference>
<dbReference type="InterPro" id="IPR029058">
    <property type="entry name" value="AB_hydrolase_fold"/>
</dbReference>
<dbReference type="GO" id="GO:0016787">
    <property type="term" value="F:hydrolase activity"/>
    <property type="evidence" value="ECO:0007669"/>
    <property type="project" value="UniProtKB-KW"/>
</dbReference>
<dbReference type="InterPro" id="IPR013094">
    <property type="entry name" value="AB_hydrolase_3"/>
</dbReference>
<feature type="domain" description="Alpha/beta hydrolase fold-3" evidence="2">
    <location>
        <begin position="51"/>
        <end position="240"/>
    </location>
</feature>
<organism evidence="3 4">
    <name type="scientific">Brachybacterium paraconglomeratum</name>
    <dbReference type="NCBI Taxonomy" id="173362"/>
    <lineage>
        <taxon>Bacteria</taxon>
        <taxon>Bacillati</taxon>
        <taxon>Actinomycetota</taxon>
        <taxon>Actinomycetes</taxon>
        <taxon>Micrococcales</taxon>
        <taxon>Dermabacteraceae</taxon>
        <taxon>Brachybacterium</taxon>
    </lineage>
</organism>
<gene>
    <name evidence="3" type="ORF">DS079_11745</name>
</gene>
<protein>
    <submittedName>
        <fullName evidence="3">Esterase</fullName>
    </submittedName>
</protein>
<keyword evidence="4" id="KW-1185">Reference proteome</keyword>
<comment type="caution">
    <text evidence="3">The sequence shown here is derived from an EMBL/GenBank/DDBJ whole genome shotgun (WGS) entry which is preliminary data.</text>
</comment>
<dbReference type="EMBL" id="QOCI01000009">
    <property type="protein sequence ID" value="RRR17954.1"/>
    <property type="molecule type" value="Genomic_DNA"/>
</dbReference>
<name>A0A426SIG3_9MICO</name>
<keyword evidence="1" id="KW-0378">Hydrolase</keyword>
<evidence type="ECO:0000313" key="3">
    <source>
        <dbReference type="EMBL" id="RRR17954.1"/>
    </source>
</evidence>
<evidence type="ECO:0000313" key="4">
    <source>
        <dbReference type="Proteomes" id="UP000274327"/>
    </source>
</evidence>
<dbReference type="AlphaFoldDB" id="A0A426SIG3"/>
<accession>A0A426SIG3</accession>
<dbReference type="Pfam" id="PF07859">
    <property type="entry name" value="Abhydrolase_3"/>
    <property type="match status" value="1"/>
</dbReference>
<dbReference type="Proteomes" id="UP000274327">
    <property type="component" value="Unassembled WGS sequence"/>
</dbReference>
<reference evidence="3 4" key="1">
    <citation type="submission" date="2018-07" db="EMBL/GenBank/DDBJ databases">
        <title>Brachybacteriurn paraconglorneratum KCTC 9916.</title>
        <authorList>
            <person name="Li Y."/>
        </authorList>
    </citation>
    <scope>NUCLEOTIDE SEQUENCE [LARGE SCALE GENOMIC DNA]</scope>
    <source>
        <strain evidence="3 4">KCTC 9916</strain>
    </source>
</reference>
<sequence length="272" mass="29211">MSLVRTLRILASQRPSLPPRSVADPSRVRRVRHDHVPVTWIDPELASTATIVHLHGGAYVQGESRQTWEWLEEVARRAGTAGAMIHYRLAPRHRYPAAVDDVLRALADMQRETVLRPGRWVLSGDSAGAGLALAVAQTLAATAGEVPAALLLESPWSDLSREDHGEESLKVAARLYAGAVPRTEPRLSPALGDLTGLPPVHLVGGDRDPLVHDSRRLIAALAEAGAEHEVLELPGSGHQVAVAADGPAAQEARRFQITAVRTALGIDERAAR</sequence>
<evidence type="ECO:0000256" key="1">
    <source>
        <dbReference type="ARBA" id="ARBA00022801"/>
    </source>
</evidence>
<proteinExistence type="predicted"/>
<dbReference type="GeneID" id="78121692"/>
<dbReference type="RefSeq" id="WP_126987938.1">
    <property type="nucleotide sequence ID" value="NZ_JALXWX010000119.1"/>
</dbReference>
<dbReference type="PANTHER" id="PTHR48081">
    <property type="entry name" value="AB HYDROLASE SUPERFAMILY PROTEIN C4A8.06C"/>
    <property type="match status" value="1"/>
</dbReference>
<evidence type="ECO:0000259" key="2">
    <source>
        <dbReference type="Pfam" id="PF07859"/>
    </source>
</evidence>
<dbReference type="InterPro" id="IPR050300">
    <property type="entry name" value="GDXG_lipolytic_enzyme"/>
</dbReference>